<reference evidence="3" key="1">
    <citation type="journal article" date="2014" name="Nat. Commun.">
        <title>The rainbow trout genome provides novel insights into evolution after whole-genome duplication in vertebrates.</title>
        <authorList>
            <person name="Berthelot C."/>
            <person name="Brunet F."/>
            <person name="Chalopin D."/>
            <person name="Juanchich A."/>
            <person name="Bernard M."/>
            <person name="Noel B."/>
            <person name="Bento P."/>
            <person name="Da Silva C."/>
            <person name="Labadie K."/>
            <person name="Alberti A."/>
            <person name="Aury J.M."/>
            <person name="Louis A."/>
            <person name="Dehais P."/>
            <person name="Bardou P."/>
            <person name="Montfort J."/>
            <person name="Klopp C."/>
            <person name="Cabau C."/>
            <person name="Gaspin C."/>
            <person name="Thorgaard G.H."/>
            <person name="Boussaha M."/>
            <person name="Quillet E."/>
            <person name="Guyomard R."/>
            <person name="Galiana D."/>
            <person name="Bobe J."/>
            <person name="Volff J.N."/>
            <person name="Genet C."/>
            <person name="Wincker P."/>
            <person name="Jaillon O."/>
            <person name="Roest Crollius H."/>
            <person name="Guiguen Y."/>
        </authorList>
    </citation>
    <scope>NUCLEOTIDE SEQUENCE [LARGE SCALE GENOMIC DNA]</scope>
</reference>
<name>A0A060XY51_ONCMY</name>
<dbReference type="InterPro" id="IPR000626">
    <property type="entry name" value="Ubiquitin-like_dom"/>
</dbReference>
<dbReference type="EMBL" id="FR906495">
    <property type="protein sequence ID" value="CDQ84608.1"/>
    <property type="molecule type" value="Genomic_DNA"/>
</dbReference>
<evidence type="ECO:0000313" key="4">
    <source>
        <dbReference type="Proteomes" id="UP000193380"/>
    </source>
</evidence>
<keyword evidence="1" id="KW-0472">Membrane</keyword>
<dbReference type="STRING" id="8022.A0A060XY51"/>
<dbReference type="PaxDb" id="8022-A0A060XY51"/>
<feature type="domain" description="Ubiquitin-like" evidence="2">
    <location>
        <begin position="1"/>
        <end position="53"/>
    </location>
</feature>
<dbReference type="InterPro" id="IPR029071">
    <property type="entry name" value="Ubiquitin-like_domsf"/>
</dbReference>
<dbReference type="AlphaFoldDB" id="A0A060XY51"/>
<proteinExistence type="predicted"/>
<dbReference type="Gene3D" id="3.10.20.90">
    <property type="entry name" value="Phosphatidylinositol 3-kinase Catalytic Subunit, Chain A, domain 1"/>
    <property type="match status" value="1"/>
</dbReference>
<feature type="transmembrane region" description="Helical" evidence="1">
    <location>
        <begin position="102"/>
        <end position="120"/>
    </location>
</feature>
<dbReference type="Pfam" id="PF00240">
    <property type="entry name" value="ubiquitin"/>
    <property type="match status" value="1"/>
</dbReference>
<dbReference type="PROSITE" id="PS50053">
    <property type="entry name" value="UBIQUITIN_2"/>
    <property type="match status" value="1"/>
</dbReference>
<dbReference type="Proteomes" id="UP000193380">
    <property type="component" value="Unassembled WGS sequence"/>
</dbReference>
<reference evidence="3" key="2">
    <citation type="submission" date="2014-03" db="EMBL/GenBank/DDBJ databases">
        <authorList>
            <person name="Genoscope - CEA"/>
        </authorList>
    </citation>
    <scope>NUCLEOTIDE SEQUENCE</scope>
</reference>
<keyword evidence="1" id="KW-1133">Transmembrane helix</keyword>
<gene>
    <name evidence="3" type="ORF">GSONMT00047072001</name>
</gene>
<evidence type="ECO:0000256" key="1">
    <source>
        <dbReference type="SAM" id="Phobius"/>
    </source>
</evidence>
<dbReference type="SUPFAM" id="SSF54236">
    <property type="entry name" value="Ubiquitin-like"/>
    <property type="match status" value="1"/>
</dbReference>
<accession>A0A060XY51</accession>
<evidence type="ECO:0000259" key="2">
    <source>
        <dbReference type="PROSITE" id="PS50053"/>
    </source>
</evidence>
<keyword evidence="1" id="KW-0812">Transmembrane</keyword>
<protein>
    <recommendedName>
        <fullName evidence="2">Ubiquitin-like domain-containing protein</fullName>
    </recommendedName>
</protein>
<evidence type="ECO:0000313" key="3">
    <source>
        <dbReference type="EMBL" id="CDQ84608.1"/>
    </source>
</evidence>
<sequence length="140" mass="15986">MWIQIRTIDGKETRTIEDLSRLTKIESLRLKIQDIFNVNPGQQRLFYRGKQVDVSPMAIVTVVCLRCRIKCQAANVVLNTGASCFEGNSPTVLAQEPRGRTLPVILICCCCPPFMLYLLLDTLLQRFQLAYLKCNRQHLS</sequence>
<organism evidence="3 4">
    <name type="scientific">Oncorhynchus mykiss</name>
    <name type="common">Rainbow trout</name>
    <name type="synonym">Salmo gairdneri</name>
    <dbReference type="NCBI Taxonomy" id="8022"/>
    <lineage>
        <taxon>Eukaryota</taxon>
        <taxon>Metazoa</taxon>
        <taxon>Chordata</taxon>
        <taxon>Craniata</taxon>
        <taxon>Vertebrata</taxon>
        <taxon>Euteleostomi</taxon>
        <taxon>Actinopterygii</taxon>
        <taxon>Neopterygii</taxon>
        <taxon>Teleostei</taxon>
        <taxon>Protacanthopterygii</taxon>
        <taxon>Salmoniformes</taxon>
        <taxon>Salmonidae</taxon>
        <taxon>Salmoninae</taxon>
        <taxon>Oncorhynchus</taxon>
    </lineage>
</organism>